<dbReference type="OMA" id="GCHIASP"/>
<dbReference type="AlphaFoldDB" id="A0A8J5X7B6"/>
<dbReference type="InterPro" id="IPR031318">
    <property type="entry name" value="OPI10"/>
</dbReference>
<dbReference type="GO" id="GO:0005634">
    <property type="term" value="C:nucleus"/>
    <property type="evidence" value="ECO:0007669"/>
    <property type="project" value="TreeGrafter"/>
</dbReference>
<dbReference type="OrthoDB" id="10248398at2759"/>
<name>A0A8J5X7B6_DIALT</name>
<evidence type="ECO:0000259" key="1">
    <source>
        <dbReference type="Pfam" id="PF05603"/>
    </source>
</evidence>
<gene>
    <name evidence="2" type="ORF">KFE25_011055</name>
</gene>
<reference evidence="2" key="1">
    <citation type="submission" date="2021-05" db="EMBL/GenBank/DDBJ databases">
        <title>The genome of the haptophyte Pavlova lutheri (Diacronema luteri, Pavlovales) - a model for lipid biosynthesis in eukaryotic algae.</title>
        <authorList>
            <person name="Hulatt C.J."/>
            <person name="Posewitz M.C."/>
        </authorList>
    </citation>
    <scope>NUCLEOTIDE SEQUENCE</scope>
    <source>
        <strain evidence="2">NIVA-4/92</strain>
    </source>
</reference>
<comment type="caution">
    <text evidence="2">The sequence shown here is derived from an EMBL/GenBank/DDBJ whole genome shotgun (WGS) entry which is preliminary data.</text>
</comment>
<keyword evidence="3" id="KW-1185">Reference proteome</keyword>
<feature type="domain" description="Hikeshi-like N-terminal" evidence="1">
    <location>
        <begin position="8"/>
        <end position="85"/>
    </location>
</feature>
<proteinExistence type="predicted"/>
<dbReference type="InterPro" id="IPR008493">
    <property type="entry name" value="Hikeshi-like_N"/>
</dbReference>
<accession>A0A8J5X7B6</accession>
<protein>
    <recommendedName>
        <fullName evidence="1">Hikeshi-like N-terminal domain-containing protein</fullName>
    </recommendedName>
</protein>
<evidence type="ECO:0000313" key="2">
    <source>
        <dbReference type="EMBL" id="KAG8460006.1"/>
    </source>
</evidence>
<evidence type="ECO:0000313" key="3">
    <source>
        <dbReference type="Proteomes" id="UP000751190"/>
    </source>
</evidence>
<dbReference type="GO" id="GO:0005829">
    <property type="term" value="C:cytosol"/>
    <property type="evidence" value="ECO:0007669"/>
    <property type="project" value="TreeGrafter"/>
</dbReference>
<sequence>MVFHVLLPGKPVISAAGFAQAADNRWVLPIEDCAEISELVVFLSAPLAPELGLAVLIAAPPFELSQWHYLGCVRNDLPSAIFKPRYVWSARDAIPTTAQIGIELLPLTTLATRMPEMASNEVVEVAKIIAGDLVKFVRSFDNPLPSDAMERWLRRFVERCQREGVGWLKGGSV</sequence>
<organism evidence="2 3">
    <name type="scientific">Diacronema lutheri</name>
    <name type="common">Unicellular marine alga</name>
    <name type="synonym">Monochrysis lutheri</name>
    <dbReference type="NCBI Taxonomy" id="2081491"/>
    <lineage>
        <taxon>Eukaryota</taxon>
        <taxon>Haptista</taxon>
        <taxon>Haptophyta</taxon>
        <taxon>Pavlovophyceae</taxon>
        <taxon>Pavlovales</taxon>
        <taxon>Pavlovaceae</taxon>
        <taxon>Diacronema</taxon>
    </lineage>
</organism>
<dbReference type="EMBL" id="JAGTXO010000036">
    <property type="protein sequence ID" value="KAG8460006.1"/>
    <property type="molecule type" value="Genomic_DNA"/>
</dbReference>
<dbReference type="PANTHER" id="PTHR12925">
    <property type="entry name" value="HIKESHI FAMILY MEMBER"/>
    <property type="match status" value="1"/>
</dbReference>
<dbReference type="GO" id="GO:0006606">
    <property type="term" value="P:protein import into nucleus"/>
    <property type="evidence" value="ECO:0007669"/>
    <property type="project" value="TreeGrafter"/>
</dbReference>
<dbReference type="PANTHER" id="PTHR12925:SF0">
    <property type="entry name" value="PROTEIN HIKESHI"/>
    <property type="match status" value="1"/>
</dbReference>
<dbReference type="GO" id="GO:0061608">
    <property type="term" value="F:nuclear import signal receptor activity"/>
    <property type="evidence" value="ECO:0007669"/>
    <property type="project" value="TreeGrafter"/>
</dbReference>
<dbReference type="Pfam" id="PF05603">
    <property type="entry name" value="Hikeshi-like_N"/>
    <property type="match status" value="1"/>
</dbReference>
<dbReference type="Proteomes" id="UP000751190">
    <property type="component" value="Unassembled WGS sequence"/>
</dbReference>